<evidence type="ECO:0000256" key="5">
    <source>
        <dbReference type="ARBA" id="ARBA00022777"/>
    </source>
</evidence>
<evidence type="ECO:0000256" key="8">
    <source>
        <dbReference type="SAM" id="MobiDB-lite"/>
    </source>
</evidence>
<evidence type="ECO:0000256" key="3">
    <source>
        <dbReference type="ARBA" id="ARBA00022679"/>
    </source>
</evidence>
<evidence type="ECO:0000256" key="6">
    <source>
        <dbReference type="ARBA" id="ARBA00022840"/>
    </source>
</evidence>
<feature type="binding site" evidence="7">
    <location>
        <position position="28"/>
    </location>
    <ligand>
        <name>ATP</name>
        <dbReference type="ChEBI" id="CHEBI:30616"/>
    </ligand>
</feature>
<comment type="caution">
    <text evidence="10">The sequence shown here is derived from an EMBL/GenBank/DDBJ whole genome shotgun (WGS) entry which is preliminary data.</text>
</comment>
<dbReference type="Proteomes" id="UP001501442">
    <property type="component" value="Unassembled WGS sequence"/>
</dbReference>
<dbReference type="PROSITE" id="PS00107">
    <property type="entry name" value="PROTEIN_KINASE_ATP"/>
    <property type="match status" value="1"/>
</dbReference>
<dbReference type="SUPFAM" id="SSF56112">
    <property type="entry name" value="Protein kinase-like (PK-like)"/>
    <property type="match status" value="1"/>
</dbReference>
<dbReference type="PROSITE" id="PS00108">
    <property type="entry name" value="PROTEIN_KINASE_ST"/>
    <property type="match status" value="1"/>
</dbReference>
<keyword evidence="2" id="KW-0723">Serine/threonine-protein kinase</keyword>
<keyword evidence="4 7" id="KW-0547">Nucleotide-binding</keyword>
<dbReference type="Gene3D" id="1.10.510.10">
    <property type="entry name" value="Transferase(Phosphotransferase) domain 1"/>
    <property type="match status" value="1"/>
</dbReference>
<dbReference type="PROSITE" id="PS50011">
    <property type="entry name" value="PROTEIN_KINASE_DOM"/>
    <property type="match status" value="1"/>
</dbReference>
<feature type="region of interest" description="Disordered" evidence="8">
    <location>
        <begin position="268"/>
        <end position="303"/>
    </location>
</feature>
<dbReference type="Gene3D" id="3.30.200.20">
    <property type="entry name" value="Phosphorylase Kinase, domain 1"/>
    <property type="match status" value="1"/>
</dbReference>
<keyword evidence="5" id="KW-0418">Kinase</keyword>
<evidence type="ECO:0000313" key="10">
    <source>
        <dbReference type="EMBL" id="GAA4620305.1"/>
    </source>
</evidence>
<keyword evidence="11" id="KW-1185">Reference proteome</keyword>
<dbReference type="InterPro" id="IPR017441">
    <property type="entry name" value="Protein_kinase_ATP_BS"/>
</dbReference>
<evidence type="ECO:0000256" key="7">
    <source>
        <dbReference type="PROSITE-ProRule" id="PRU10141"/>
    </source>
</evidence>
<dbReference type="InterPro" id="IPR000719">
    <property type="entry name" value="Prot_kinase_dom"/>
</dbReference>
<dbReference type="EMBL" id="BAABHK010000001">
    <property type="protein sequence ID" value="GAA4620305.1"/>
    <property type="molecule type" value="Genomic_DNA"/>
</dbReference>
<dbReference type="EC" id="2.7.11.1" evidence="1"/>
<evidence type="ECO:0000259" key="9">
    <source>
        <dbReference type="PROSITE" id="PS50011"/>
    </source>
</evidence>
<dbReference type="Pfam" id="PF00069">
    <property type="entry name" value="Pkinase"/>
    <property type="match status" value="1"/>
</dbReference>
<sequence>MLSRVGNGGMGTVWRCLDERLHREVAVKTVYFPPGLTTAERQVLYERTLREARSAARLSHPGIVNVYDVFEEDGRPCIVMELLHARSLHDVIRADGRMSPGQVAVIGVKMLEALRAAHAAGILHRDVKPPNVLLTLTESGDMAATPRVVITDFGIAAIEGEQALTRTGTVLGSPNFIAPERVAGEWASPASDLWSLGATLYTAVEGRPPYTRGTAMETLQAVYSDEPTPPRHAGPLTPVLRGLLTKDVTLRMSAEQAAEGLAQVIQQASPTPDTAIPENPIEPHTQNEPTREAAPPTGKPSRTRTWRTLALAALTVLAVAEVGFVVLRPPGEKSDHGSNSTSAVAAGFRQANGPGMTTLDVPAKWRRKALTSASVRWTEPKTGAYVQVSATHWDVPDPVEHWRRFQHEMIQRSTFPAMRVLRWGQPFSARGWTTADIEFTSARGRHHRLHGYGRAFTANGHQYTILVVAAAARWNNRYAAALTTAFQTLQPA</sequence>
<gene>
    <name evidence="10" type="ORF">GCM10023196_003770</name>
</gene>
<dbReference type="PANTHER" id="PTHR43289:SF6">
    <property type="entry name" value="SERINE_THREONINE-PROTEIN KINASE NEKL-3"/>
    <property type="match status" value="1"/>
</dbReference>
<keyword evidence="6 7" id="KW-0067">ATP-binding</keyword>
<protein>
    <recommendedName>
        <fullName evidence="1">non-specific serine/threonine protein kinase</fullName>
        <ecNumber evidence="1">2.7.11.1</ecNumber>
    </recommendedName>
</protein>
<evidence type="ECO:0000256" key="1">
    <source>
        <dbReference type="ARBA" id="ARBA00012513"/>
    </source>
</evidence>
<evidence type="ECO:0000256" key="2">
    <source>
        <dbReference type="ARBA" id="ARBA00022527"/>
    </source>
</evidence>
<name>A0ABP8U3T3_9ACTN</name>
<dbReference type="PANTHER" id="PTHR43289">
    <property type="entry name" value="MITOGEN-ACTIVATED PROTEIN KINASE KINASE KINASE 20-RELATED"/>
    <property type="match status" value="1"/>
</dbReference>
<dbReference type="InterPro" id="IPR011009">
    <property type="entry name" value="Kinase-like_dom_sf"/>
</dbReference>
<reference evidence="11" key="1">
    <citation type="journal article" date="2019" name="Int. J. Syst. Evol. Microbiol.">
        <title>The Global Catalogue of Microorganisms (GCM) 10K type strain sequencing project: providing services to taxonomists for standard genome sequencing and annotation.</title>
        <authorList>
            <consortium name="The Broad Institute Genomics Platform"/>
            <consortium name="The Broad Institute Genome Sequencing Center for Infectious Disease"/>
            <person name="Wu L."/>
            <person name="Ma J."/>
        </authorList>
    </citation>
    <scope>NUCLEOTIDE SEQUENCE [LARGE SCALE GENOMIC DNA]</scope>
    <source>
        <strain evidence="11">JCM 17939</strain>
    </source>
</reference>
<accession>A0ABP8U3T3</accession>
<organism evidence="10 11">
    <name type="scientific">Actinoallomurus vinaceus</name>
    <dbReference type="NCBI Taxonomy" id="1080074"/>
    <lineage>
        <taxon>Bacteria</taxon>
        <taxon>Bacillati</taxon>
        <taxon>Actinomycetota</taxon>
        <taxon>Actinomycetes</taxon>
        <taxon>Streptosporangiales</taxon>
        <taxon>Thermomonosporaceae</taxon>
        <taxon>Actinoallomurus</taxon>
    </lineage>
</organism>
<proteinExistence type="predicted"/>
<evidence type="ECO:0000313" key="11">
    <source>
        <dbReference type="Proteomes" id="UP001501442"/>
    </source>
</evidence>
<dbReference type="SMART" id="SM00220">
    <property type="entry name" value="S_TKc"/>
    <property type="match status" value="1"/>
</dbReference>
<keyword evidence="3" id="KW-0808">Transferase</keyword>
<dbReference type="CDD" id="cd14014">
    <property type="entry name" value="STKc_PknB_like"/>
    <property type="match status" value="1"/>
</dbReference>
<evidence type="ECO:0000256" key="4">
    <source>
        <dbReference type="ARBA" id="ARBA00022741"/>
    </source>
</evidence>
<feature type="domain" description="Protein kinase" evidence="9">
    <location>
        <begin position="1"/>
        <end position="265"/>
    </location>
</feature>
<dbReference type="InterPro" id="IPR008271">
    <property type="entry name" value="Ser/Thr_kinase_AS"/>
</dbReference>